<evidence type="ECO:0000256" key="4">
    <source>
        <dbReference type="ARBA" id="ARBA00022898"/>
    </source>
</evidence>
<evidence type="ECO:0000313" key="8">
    <source>
        <dbReference type="EMBL" id="GGY18499.1"/>
    </source>
</evidence>
<dbReference type="Proteomes" id="UP000645257">
    <property type="component" value="Unassembled WGS sequence"/>
</dbReference>
<dbReference type="GO" id="GO:0030170">
    <property type="term" value="F:pyridoxal phosphate binding"/>
    <property type="evidence" value="ECO:0007669"/>
    <property type="project" value="InterPro"/>
</dbReference>
<keyword evidence="9" id="KW-1185">Reference proteome</keyword>
<evidence type="ECO:0000256" key="3">
    <source>
        <dbReference type="ARBA" id="ARBA00022793"/>
    </source>
</evidence>
<dbReference type="InterPro" id="IPR015421">
    <property type="entry name" value="PyrdxlP-dep_Trfase_major"/>
</dbReference>
<reference evidence="8" key="2">
    <citation type="submission" date="2020-09" db="EMBL/GenBank/DDBJ databases">
        <authorList>
            <person name="Sun Q."/>
            <person name="Kim S."/>
        </authorList>
    </citation>
    <scope>NUCLEOTIDE SEQUENCE</scope>
    <source>
        <strain evidence="8">KCTC 32182</strain>
    </source>
</reference>
<evidence type="ECO:0000256" key="6">
    <source>
        <dbReference type="PIRSR" id="PIRSR602129-50"/>
    </source>
</evidence>
<dbReference type="GO" id="GO:0005737">
    <property type="term" value="C:cytoplasm"/>
    <property type="evidence" value="ECO:0007669"/>
    <property type="project" value="TreeGrafter"/>
</dbReference>
<dbReference type="Gene3D" id="3.90.1150.10">
    <property type="entry name" value="Aspartate Aminotransferase, domain 1"/>
    <property type="match status" value="1"/>
</dbReference>
<evidence type="ECO:0000256" key="2">
    <source>
        <dbReference type="ARBA" id="ARBA00009533"/>
    </source>
</evidence>
<dbReference type="AlphaFoldDB" id="A0A918P541"/>
<proteinExistence type="inferred from homology"/>
<comment type="caution">
    <text evidence="8">The sequence shown here is derived from an EMBL/GenBank/DDBJ whole genome shotgun (WGS) entry which is preliminary data.</text>
</comment>
<evidence type="ECO:0000256" key="1">
    <source>
        <dbReference type="ARBA" id="ARBA00001933"/>
    </source>
</evidence>
<accession>A0A918P541</accession>
<evidence type="ECO:0000256" key="7">
    <source>
        <dbReference type="RuleBase" id="RU000382"/>
    </source>
</evidence>
<comment type="similarity">
    <text evidence="2 7">Belongs to the group II decarboxylase family.</text>
</comment>
<keyword evidence="5 7" id="KW-0456">Lyase</keyword>
<dbReference type="GO" id="GO:0016831">
    <property type="term" value="F:carboxy-lyase activity"/>
    <property type="evidence" value="ECO:0007669"/>
    <property type="project" value="UniProtKB-KW"/>
</dbReference>
<dbReference type="PANTHER" id="PTHR45677:SF8">
    <property type="entry name" value="CYSTEINE SULFINIC ACID DECARBOXYLASE"/>
    <property type="match status" value="1"/>
</dbReference>
<evidence type="ECO:0000256" key="5">
    <source>
        <dbReference type="ARBA" id="ARBA00023239"/>
    </source>
</evidence>
<dbReference type="Gene3D" id="3.40.640.10">
    <property type="entry name" value="Type I PLP-dependent aspartate aminotransferase-like (Major domain)"/>
    <property type="match status" value="1"/>
</dbReference>
<comment type="cofactor">
    <cofactor evidence="1 6 7">
        <name>pyridoxal 5'-phosphate</name>
        <dbReference type="ChEBI" id="CHEBI:597326"/>
    </cofactor>
</comment>
<evidence type="ECO:0000313" key="9">
    <source>
        <dbReference type="Proteomes" id="UP000645257"/>
    </source>
</evidence>
<keyword evidence="3" id="KW-0210">Decarboxylase</keyword>
<feature type="modified residue" description="N6-(pyridoxal phosphate)lysine" evidence="6">
    <location>
        <position position="312"/>
    </location>
</feature>
<reference evidence="8" key="1">
    <citation type="journal article" date="2014" name="Int. J. Syst. Evol. Microbiol.">
        <title>Complete genome sequence of Corynebacterium casei LMG S-19264T (=DSM 44701T), isolated from a smear-ripened cheese.</title>
        <authorList>
            <consortium name="US DOE Joint Genome Institute (JGI-PGF)"/>
            <person name="Walter F."/>
            <person name="Albersmeier A."/>
            <person name="Kalinowski J."/>
            <person name="Ruckert C."/>
        </authorList>
    </citation>
    <scope>NUCLEOTIDE SEQUENCE</scope>
    <source>
        <strain evidence="8">KCTC 32182</strain>
    </source>
</reference>
<dbReference type="GO" id="GO:0019752">
    <property type="term" value="P:carboxylic acid metabolic process"/>
    <property type="evidence" value="ECO:0007669"/>
    <property type="project" value="InterPro"/>
</dbReference>
<keyword evidence="4 6" id="KW-0663">Pyridoxal phosphate</keyword>
<dbReference type="InterPro" id="IPR002129">
    <property type="entry name" value="PyrdxlP-dep_de-COase"/>
</dbReference>
<name>A0A918P541_9NEIS</name>
<sequence>MTETADFMMWDASSEREWASRVDQLIALHRAGRPAIPVTRAAPVGDVEFPDRPLSADDYLEVLADEGLEHSARMHRPDCLGHMTSPLPGFMPQLARLVTALNQNMMKTESSGALTLLERRVLAVLHRMVFNDSDAVYRALRDDPGRIAGVIATGGTLANIGAMWCARKRALPGAGAWWRQLRDQGYDDAVIIGSRLMHYSFDKAADLMGLAKGALLKVDVDGAGAMRIDLLDALLAQCRRERRKVLAIVGVAGGTDFGSVDPLGALAERARAEGAHFHVDAAWGGPFLLSGRHAPLLAGIGEADTVTLDAHKQLLTPLGCGVLLYRDGGVSRAVMASAPYAVRPGSWDSGRFTLEGSRPASALYLHAAMHLIGRTGYRRLIDASFERARSLAGRIAARPELELLLEPVSNLVVFRYLGAACREREAGPEREKEINRRNVLLHKRLREAEGALLSRTERVLPGETGPARVMLRAVMYNPLCEDALLDRLLDDVIRTGRRIDAELAATQEVCHV</sequence>
<dbReference type="InterPro" id="IPR015422">
    <property type="entry name" value="PyrdxlP-dep_Trfase_small"/>
</dbReference>
<dbReference type="EMBL" id="BMYX01000012">
    <property type="protein sequence ID" value="GGY18499.1"/>
    <property type="molecule type" value="Genomic_DNA"/>
</dbReference>
<gene>
    <name evidence="8" type="ORF">GCM10011289_22510</name>
</gene>
<protein>
    <submittedName>
        <fullName evidence="8">Decarboxylase</fullName>
    </submittedName>
</protein>
<dbReference type="SUPFAM" id="SSF53383">
    <property type="entry name" value="PLP-dependent transferases"/>
    <property type="match status" value="1"/>
</dbReference>
<organism evidence="8 9">
    <name type="scientific">Paludibacterium paludis</name>
    <dbReference type="NCBI Taxonomy" id="1225769"/>
    <lineage>
        <taxon>Bacteria</taxon>
        <taxon>Pseudomonadati</taxon>
        <taxon>Pseudomonadota</taxon>
        <taxon>Betaproteobacteria</taxon>
        <taxon>Neisseriales</taxon>
        <taxon>Chromobacteriaceae</taxon>
        <taxon>Paludibacterium</taxon>
    </lineage>
</organism>
<dbReference type="InterPro" id="IPR015424">
    <property type="entry name" value="PyrdxlP-dep_Trfase"/>
</dbReference>
<dbReference type="PANTHER" id="PTHR45677">
    <property type="entry name" value="GLUTAMATE DECARBOXYLASE-RELATED"/>
    <property type="match status" value="1"/>
</dbReference>
<dbReference type="Pfam" id="PF00282">
    <property type="entry name" value="Pyridoxal_deC"/>
    <property type="match status" value="1"/>
</dbReference>
<dbReference type="RefSeq" id="WP_215796414.1">
    <property type="nucleotide sequence ID" value="NZ_BMYX01000012.1"/>
</dbReference>